<dbReference type="PANTHER" id="PTHR23355:SF30">
    <property type="entry name" value="DIS3-LIKE EXONUCLEASE 1"/>
    <property type="match status" value="1"/>
</dbReference>
<dbReference type="InterPro" id="IPR012340">
    <property type="entry name" value="NA-bd_OB-fold"/>
</dbReference>
<dbReference type="Gene3D" id="2.40.50.690">
    <property type="match status" value="1"/>
</dbReference>
<evidence type="ECO:0000256" key="11">
    <source>
        <dbReference type="ARBA" id="ARBA00022884"/>
    </source>
</evidence>
<evidence type="ECO:0000256" key="3">
    <source>
        <dbReference type="ARBA" id="ARBA00005785"/>
    </source>
</evidence>
<keyword evidence="18" id="KW-1185">Reference proteome</keyword>
<evidence type="ECO:0000256" key="1">
    <source>
        <dbReference type="ARBA" id="ARBA00001946"/>
    </source>
</evidence>
<name>A0A9W7XMV1_9FUNG</name>
<dbReference type="GO" id="GO:0006364">
    <property type="term" value="P:rRNA processing"/>
    <property type="evidence" value="ECO:0007669"/>
    <property type="project" value="UniProtKB-KW"/>
</dbReference>
<reference evidence="17" key="1">
    <citation type="submission" date="2022-07" db="EMBL/GenBank/DDBJ databases">
        <title>Phylogenomic reconstructions and comparative analyses of Kickxellomycotina fungi.</title>
        <authorList>
            <person name="Reynolds N.K."/>
            <person name="Stajich J.E."/>
            <person name="Barry K."/>
            <person name="Grigoriev I.V."/>
            <person name="Crous P."/>
            <person name="Smith M.E."/>
        </authorList>
    </citation>
    <scope>NUCLEOTIDE SEQUENCE</scope>
    <source>
        <strain evidence="17">NBRC 105413</strain>
    </source>
</reference>
<evidence type="ECO:0000259" key="16">
    <source>
        <dbReference type="SMART" id="SM00955"/>
    </source>
</evidence>
<comment type="subcellular location">
    <subcellularLocation>
        <location evidence="2">Nucleus</location>
    </subcellularLocation>
</comment>
<dbReference type="Gene3D" id="2.40.50.700">
    <property type="match status" value="1"/>
</dbReference>
<dbReference type="GO" id="GO:0000175">
    <property type="term" value="F:3'-5'-RNA exonuclease activity"/>
    <property type="evidence" value="ECO:0007669"/>
    <property type="project" value="TreeGrafter"/>
</dbReference>
<evidence type="ECO:0000256" key="7">
    <source>
        <dbReference type="ARBA" id="ARBA00022801"/>
    </source>
</evidence>
<keyword evidence="11" id="KW-0694">RNA-binding</keyword>
<evidence type="ECO:0000313" key="17">
    <source>
        <dbReference type="EMBL" id="KAJ1648142.1"/>
    </source>
</evidence>
<evidence type="ECO:0000256" key="10">
    <source>
        <dbReference type="ARBA" id="ARBA00022842"/>
    </source>
</evidence>
<sequence>MLGRRTETFAFRRSKRQGMTMSVMERYQRTDIPCAVESCKQCERNKELAKQGIPMLSASAMILVPDVSVVSRYIEVLEQGEQLGNMVFCQTVLDALDRRNRTRTIGNVRRIAADGRRRAVVFANEVCVHTVVADGQARDMRAVLGVARWYKHHLGPDATVAVLTLKDYAEIAGYRSDVQIWSMADFIGQKHPELQPLFASVTEATADTDMDISVMSPMQYAVARLQAKAQGEFTRYLNPADIFDGLRRGELVRGKIRVVQRSRGIIERGDGQPDIEIIGRAALNRACSGDTVVVRMLGHAETQKTDESSNEGDDERDSLDMLADAGEEPPVSIAGKKCQYGVVVGVDRRCWRPYVATLQMDDSGGARHLAVPVDASVPKIRIHYADAMALEAQYFVVSIDSWPIDSQYPQGHFVRLLGPVSSLDTQIDVILVERQIATEQAKLRFPAAVLREMPVDMPERPWVPSEDDLRGRRDLRDWLVFSIDPQGCVDIDDAMSLRCLANGDIELGVHIADVAHFVKPGSAADQEARARSTTVYLADRRFNMIPEVLSERVCSLHSGVDRLAVSVIWTMDAELNPRDIWFGRTVIRSACELSYEQAQAMLNGRSGGLDPQLEAAVQESIVGLTRAMRVLRARRMADGALELASTEIKFGFDEITNEVAEVAAKKSLEVHRVVEEAMVLANAAVARQIHRVFPRSALLRRHRSPTGDRFERLVRAVASRGFTIDHSSNATLARSLAAISTQRADDPDLVFLAKSMATLAMQEADYFAAGDCDASGYYHYGLALGFYTHFTSPIRRYADIVVHRQLLDSVASDVVDGDSAVQPVGSQQQWVAATAILLNERNRQSKLAQRESAELFQSRFVAQRTRHGSSLVVDGVVAEIRTHGLIVYVPQLGLRGPVHLQGSGKIRAPLSIVSGRPSDADTMLDGCSDLVVEPAQLRLLLPWPSAAFASVAERNLCFSVFDHVRVLVRVLDSGRRRPQVYLTPVGRPFARRKPYHSRPIAPDTAAYKDIDKKGFSDKMEQDDVDA</sequence>
<keyword evidence="9" id="KW-0269">Exonuclease</keyword>
<comment type="caution">
    <text evidence="17">The sequence shown here is derived from an EMBL/GenBank/DDBJ whole genome shotgun (WGS) entry which is preliminary data.</text>
</comment>
<keyword evidence="6" id="KW-0540">Nuclease</keyword>
<evidence type="ECO:0000256" key="5">
    <source>
        <dbReference type="ARBA" id="ARBA00022552"/>
    </source>
</evidence>
<dbReference type="FunFam" id="2.40.50.700:FF:000001">
    <property type="entry name" value="Exosome complex exonuclease exoribonuclease (Rrp44)"/>
    <property type="match status" value="1"/>
</dbReference>
<evidence type="ECO:0000313" key="18">
    <source>
        <dbReference type="Proteomes" id="UP001145021"/>
    </source>
</evidence>
<organism evidence="17 18">
    <name type="scientific">Coemansia asiatica</name>
    <dbReference type="NCBI Taxonomy" id="1052880"/>
    <lineage>
        <taxon>Eukaryota</taxon>
        <taxon>Fungi</taxon>
        <taxon>Fungi incertae sedis</taxon>
        <taxon>Zoopagomycota</taxon>
        <taxon>Kickxellomycotina</taxon>
        <taxon>Kickxellomycetes</taxon>
        <taxon>Kickxellales</taxon>
        <taxon>Kickxellaceae</taxon>
        <taxon>Coemansia</taxon>
    </lineage>
</organism>
<dbReference type="Gene3D" id="3.40.50.1010">
    <property type="entry name" value="5'-nuclease"/>
    <property type="match status" value="1"/>
</dbReference>
<dbReference type="Pfam" id="PF00773">
    <property type="entry name" value="RNB"/>
    <property type="match status" value="1"/>
</dbReference>
<dbReference type="Gene3D" id="2.40.50.140">
    <property type="entry name" value="Nucleic acid-binding proteins"/>
    <property type="match status" value="1"/>
</dbReference>
<keyword evidence="10" id="KW-0460">Magnesium</keyword>
<feature type="domain" description="RNB" evidence="16">
    <location>
        <begin position="472"/>
        <end position="812"/>
    </location>
</feature>
<dbReference type="Proteomes" id="UP001145021">
    <property type="component" value="Unassembled WGS sequence"/>
</dbReference>
<dbReference type="InterPro" id="IPR001900">
    <property type="entry name" value="RNase_II/R"/>
</dbReference>
<dbReference type="InterPro" id="IPR022966">
    <property type="entry name" value="RNase_II/R_CS"/>
</dbReference>
<evidence type="ECO:0000256" key="12">
    <source>
        <dbReference type="ARBA" id="ARBA00023242"/>
    </source>
</evidence>
<evidence type="ECO:0000256" key="13">
    <source>
        <dbReference type="ARBA" id="ARBA00077930"/>
    </source>
</evidence>
<evidence type="ECO:0000256" key="6">
    <source>
        <dbReference type="ARBA" id="ARBA00022722"/>
    </source>
</evidence>
<keyword evidence="5" id="KW-0698">rRNA processing</keyword>
<dbReference type="PANTHER" id="PTHR23355">
    <property type="entry name" value="RIBONUCLEASE"/>
    <property type="match status" value="1"/>
</dbReference>
<feature type="region of interest" description="Disordered" evidence="15">
    <location>
        <begin position="993"/>
        <end position="1026"/>
    </location>
</feature>
<dbReference type="GO" id="GO:0003723">
    <property type="term" value="F:RNA binding"/>
    <property type="evidence" value="ECO:0007669"/>
    <property type="project" value="UniProtKB-KW"/>
</dbReference>
<gene>
    <name evidence="17" type="ORF">LPJ64_000502</name>
</gene>
<dbReference type="PROSITE" id="PS01175">
    <property type="entry name" value="RIBONUCLEASE_II"/>
    <property type="match status" value="1"/>
</dbReference>
<dbReference type="GO" id="GO:0000176">
    <property type="term" value="C:nuclear exosome (RNase complex)"/>
    <property type="evidence" value="ECO:0007669"/>
    <property type="project" value="UniProtKB-ARBA"/>
</dbReference>
<dbReference type="Pfam" id="PF17849">
    <property type="entry name" value="OB_Dis3"/>
    <property type="match status" value="1"/>
</dbReference>
<keyword evidence="12" id="KW-0539">Nucleus</keyword>
<evidence type="ECO:0000256" key="4">
    <source>
        <dbReference type="ARBA" id="ARBA00016366"/>
    </source>
</evidence>
<dbReference type="SUPFAM" id="SSF50249">
    <property type="entry name" value="Nucleic acid-binding proteins"/>
    <property type="match status" value="2"/>
</dbReference>
<dbReference type="InterPro" id="IPR050180">
    <property type="entry name" value="RNR_Ribonuclease"/>
</dbReference>
<comment type="similarity">
    <text evidence="3 14">Belongs to the RNR ribonuclease family.</text>
</comment>
<evidence type="ECO:0000256" key="15">
    <source>
        <dbReference type="SAM" id="MobiDB-lite"/>
    </source>
</evidence>
<accession>A0A9W7XMV1</accession>
<comment type="cofactor">
    <cofactor evidence="1">
        <name>Mg(2+)</name>
        <dbReference type="ChEBI" id="CHEBI:18420"/>
    </cofactor>
</comment>
<dbReference type="AlphaFoldDB" id="A0A9W7XMV1"/>
<evidence type="ECO:0000256" key="2">
    <source>
        <dbReference type="ARBA" id="ARBA00004123"/>
    </source>
</evidence>
<feature type="compositionally biased region" description="Basic and acidic residues" evidence="15">
    <location>
        <begin position="1006"/>
        <end position="1026"/>
    </location>
</feature>
<evidence type="ECO:0000256" key="8">
    <source>
        <dbReference type="ARBA" id="ARBA00022835"/>
    </source>
</evidence>
<proteinExistence type="inferred from homology"/>
<evidence type="ECO:0000256" key="9">
    <source>
        <dbReference type="ARBA" id="ARBA00022839"/>
    </source>
</evidence>
<dbReference type="SMART" id="SM00955">
    <property type="entry name" value="RNB"/>
    <property type="match status" value="1"/>
</dbReference>
<dbReference type="InterPro" id="IPR041505">
    <property type="entry name" value="Dis3_CSD2"/>
</dbReference>
<protein>
    <recommendedName>
        <fullName evidence="4">DIS3-like exonuclease 1</fullName>
    </recommendedName>
    <alternativeName>
        <fullName evidence="13">Ribosomal RNA-processing protein 44</fullName>
    </alternativeName>
</protein>
<feature type="non-terminal residue" evidence="17">
    <location>
        <position position="1"/>
    </location>
</feature>
<keyword evidence="8" id="KW-0271">Exosome</keyword>
<dbReference type="EMBL" id="JANBOH010000010">
    <property type="protein sequence ID" value="KAJ1648142.1"/>
    <property type="molecule type" value="Genomic_DNA"/>
</dbReference>
<dbReference type="GO" id="GO:0000956">
    <property type="term" value="P:nuclear-transcribed mRNA catabolic process"/>
    <property type="evidence" value="ECO:0007669"/>
    <property type="project" value="UniProtKB-ARBA"/>
</dbReference>
<keyword evidence="7" id="KW-0378">Hydrolase</keyword>
<evidence type="ECO:0000256" key="14">
    <source>
        <dbReference type="RuleBase" id="RU003901"/>
    </source>
</evidence>